<dbReference type="PROSITE" id="PS00769">
    <property type="entry name" value="TRANSTHYRETIN_2"/>
    <property type="match status" value="1"/>
</dbReference>
<feature type="domain" description="Transthyretin/hydroxyisourate hydrolase" evidence="9">
    <location>
        <begin position="41"/>
        <end position="166"/>
    </location>
</feature>
<dbReference type="Gene3D" id="2.60.40.180">
    <property type="entry name" value="Transthyretin/hydroxyisourate hydrolase domain"/>
    <property type="match status" value="1"/>
</dbReference>
<dbReference type="OrthoDB" id="10265230at2759"/>
<feature type="region of interest" description="Disordered" evidence="8">
    <location>
        <begin position="1"/>
        <end position="35"/>
    </location>
</feature>
<dbReference type="InterPro" id="IPR023418">
    <property type="entry name" value="Thyroxine_BS"/>
</dbReference>
<keyword evidence="6" id="KW-0659">Purine metabolism</keyword>
<evidence type="ECO:0000256" key="5">
    <source>
        <dbReference type="ARBA" id="ARBA00012609"/>
    </source>
</evidence>
<protein>
    <recommendedName>
        <fullName evidence="5">hydroxyisourate hydrolase</fullName>
        <ecNumber evidence="5">3.5.2.17</ecNumber>
    </recommendedName>
</protein>
<dbReference type="GO" id="GO:0033971">
    <property type="term" value="F:hydroxyisourate hydrolase activity"/>
    <property type="evidence" value="ECO:0007669"/>
    <property type="project" value="UniProtKB-EC"/>
</dbReference>
<keyword evidence="11" id="KW-1185">Reference proteome</keyword>
<gene>
    <name evidence="10" type="ORF">BS50DRAFT_569581</name>
</gene>
<dbReference type="CDD" id="cd05822">
    <property type="entry name" value="TLP_HIUase"/>
    <property type="match status" value="1"/>
</dbReference>
<dbReference type="InterPro" id="IPR036817">
    <property type="entry name" value="Transthyretin/HIU_hydrolase_sf"/>
</dbReference>
<proteinExistence type="inferred from homology"/>
<dbReference type="NCBIfam" id="TIGR02962">
    <property type="entry name" value="hdxy_isourate"/>
    <property type="match status" value="1"/>
</dbReference>
<organism evidence="10 11">
    <name type="scientific">Corynespora cassiicola Philippines</name>
    <dbReference type="NCBI Taxonomy" id="1448308"/>
    <lineage>
        <taxon>Eukaryota</taxon>
        <taxon>Fungi</taxon>
        <taxon>Dikarya</taxon>
        <taxon>Ascomycota</taxon>
        <taxon>Pezizomycotina</taxon>
        <taxon>Dothideomycetes</taxon>
        <taxon>Pleosporomycetidae</taxon>
        <taxon>Pleosporales</taxon>
        <taxon>Corynesporascaceae</taxon>
        <taxon>Corynespora</taxon>
    </lineage>
</organism>
<dbReference type="Proteomes" id="UP000240883">
    <property type="component" value="Unassembled WGS sequence"/>
</dbReference>
<keyword evidence="7 10" id="KW-0378">Hydrolase</keyword>
<dbReference type="PANTHER" id="PTHR10395">
    <property type="entry name" value="URICASE AND TRANSTHYRETIN-RELATED"/>
    <property type="match status" value="1"/>
</dbReference>
<comment type="similarity">
    <text evidence="3">Belongs to the transthyretin family. 5-hydroxyisourate hydrolase subfamily.</text>
</comment>
<dbReference type="STRING" id="1448308.A0A2T2P2U6"/>
<reference evidence="10 11" key="1">
    <citation type="journal article" date="2018" name="Front. Microbiol.">
        <title>Genome-Wide Analysis of Corynespora cassiicola Leaf Fall Disease Putative Effectors.</title>
        <authorList>
            <person name="Lopez D."/>
            <person name="Ribeiro S."/>
            <person name="Label P."/>
            <person name="Fumanal B."/>
            <person name="Venisse J.S."/>
            <person name="Kohler A."/>
            <person name="de Oliveira R.R."/>
            <person name="Labutti K."/>
            <person name="Lipzen A."/>
            <person name="Lail K."/>
            <person name="Bauer D."/>
            <person name="Ohm R.A."/>
            <person name="Barry K.W."/>
            <person name="Spatafora J."/>
            <person name="Grigoriev I.V."/>
            <person name="Martin F.M."/>
            <person name="Pujade-Renaud V."/>
        </authorList>
    </citation>
    <scope>NUCLEOTIDE SEQUENCE [LARGE SCALE GENOMIC DNA]</scope>
    <source>
        <strain evidence="10 11">Philippines</strain>
    </source>
</reference>
<dbReference type="AlphaFoldDB" id="A0A2T2P2U6"/>
<dbReference type="InterPro" id="IPR023419">
    <property type="entry name" value="Transthyretin_CS"/>
</dbReference>
<evidence type="ECO:0000256" key="1">
    <source>
        <dbReference type="ARBA" id="ARBA00001043"/>
    </source>
</evidence>
<dbReference type="InterPro" id="IPR023416">
    <property type="entry name" value="Transthyretin/HIU_hydrolase_d"/>
</dbReference>
<comment type="subunit">
    <text evidence="4">Homotetramer.</text>
</comment>
<dbReference type="EMBL" id="KZ678130">
    <property type="protein sequence ID" value="PSN71991.1"/>
    <property type="molecule type" value="Genomic_DNA"/>
</dbReference>
<feature type="compositionally biased region" description="Polar residues" evidence="8">
    <location>
        <begin position="1"/>
        <end position="13"/>
    </location>
</feature>
<evidence type="ECO:0000259" key="9">
    <source>
        <dbReference type="Pfam" id="PF00576"/>
    </source>
</evidence>
<accession>A0A2T2P2U6</accession>
<evidence type="ECO:0000256" key="3">
    <source>
        <dbReference type="ARBA" id="ARBA00009850"/>
    </source>
</evidence>
<evidence type="ECO:0000313" key="11">
    <source>
        <dbReference type="Proteomes" id="UP000240883"/>
    </source>
</evidence>
<evidence type="ECO:0000313" key="10">
    <source>
        <dbReference type="EMBL" id="PSN71991.1"/>
    </source>
</evidence>
<evidence type="ECO:0000256" key="6">
    <source>
        <dbReference type="ARBA" id="ARBA00022631"/>
    </source>
</evidence>
<sequence length="166" mass="18876">MPITPVSTSTATQRVDALSQHLQSPRQEKKSVMSDQVRPPITCHVLDTSVGRPAAGIHVELTLHNLYGRANPDDKYHFKGSTNADGRVTQWVSESTQEPLASVYERAEGDTRWSLTFYTDDYFKKQSVDTFFPQVDIHFVVKSEKHHEHYHVPVLLSPFGYTTYRG</sequence>
<dbReference type="PROSITE" id="PS00768">
    <property type="entry name" value="TRANSTHYRETIN_1"/>
    <property type="match status" value="1"/>
</dbReference>
<dbReference type="GO" id="GO:0006144">
    <property type="term" value="P:purine nucleobase metabolic process"/>
    <property type="evidence" value="ECO:0007669"/>
    <property type="project" value="UniProtKB-KW"/>
</dbReference>
<dbReference type="InterPro" id="IPR014306">
    <property type="entry name" value="Hydroxyisourate_hydrolase"/>
</dbReference>
<evidence type="ECO:0000256" key="7">
    <source>
        <dbReference type="ARBA" id="ARBA00022801"/>
    </source>
</evidence>
<feature type="non-terminal residue" evidence="10">
    <location>
        <position position="166"/>
    </location>
</feature>
<dbReference type="PANTHER" id="PTHR10395:SF7">
    <property type="entry name" value="5-HYDROXYISOURATE HYDROLASE"/>
    <property type="match status" value="1"/>
</dbReference>
<comment type="function">
    <text evidence="2">Catalyzes the hydrolysis of 5-hydroxyisourate (HIU) to 2-oxo-4-hydroxy-4-carboxy-5-ureidoimidazoline (OHCU).</text>
</comment>
<name>A0A2T2P2U6_CORCC</name>
<evidence type="ECO:0000256" key="4">
    <source>
        <dbReference type="ARBA" id="ARBA00011881"/>
    </source>
</evidence>
<dbReference type="Pfam" id="PF00576">
    <property type="entry name" value="Transthyretin"/>
    <property type="match status" value="1"/>
</dbReference>
<comment type="catalytic activity">
    <reaction evidence="1">
        <text>5-hydroxyisourate + H2O = 5-hydroxy-2-oxo-4-ureido-2,5-dihydro-1H-imidazole-5-carboxylate + H(+)</text>
        <dbReference type="Rhea" id="RHEA:23736"/>
        <dbReference type="ChEBI" id="CHEBI:15377"/>
        <dbReference type="ChEBI" id="CHEBI:15378"/>
        <dbReference type="ChEBI" id="CHEBI:18072"/>
        <dbReference type="ChEBI" id="CHEBI:58639"/>
        <dbReference type="EC" id="3.5.2.17"/>
    </reaction>
</comment>
<evidence type="ECO:0000256" key="2">
    <source>
        <dbReference type="ARBA" id="ARBA00002704"/>
    </source>
</evidence>
<dbReference type="SUPFAM" id="SSF49472">
    <property type="entry name" value="Transthyretin (synonym: prealbumin)"/>
    <property type="match status" value="1"/>
</dbReference>
<dbReference type="EC" id="3.5.2.17" evidence="5"/>
<evidence type="ECO:0000256" key="8">
    <source>
        <dbReference type="SAM" id="MobiDB-lite"/>
    </source>
</evidence>